<dbReference type="SUPFAM" id="SSF49562">
    <property type="entry name" value="C2 domain (Calcium/lipid-binding domain, CaLB)"/>
    <property type="match status" value="1"/>
</dbReference>
<feature type="region of interest" description="Disordered" evidence="2">
    <location>
        <begin position="166"/>
        <end position="187"/>
    </location>
</feature>
<dbReference type="STRING" id="400682.A0A1X7TDI1"/>
<evidence type="ECO:0000256" key="2">
    <source>
        <dbReference type="SAM" id="MobiDB-lite"/>
    </source>
</evidence>
<dbReference type="InParanoid" id="A0A1X7TDI1"/>
<feature type="domain" description="PIK helical" evidence="3">
    <location>
        <begin position="88"/>
        <end position="187"/>
    </location>
</feature>
<evidence type="ECO:0000259" key="4">
    <source>
        <dbReference type="PROSITE" id="PS51547"/>
    </source>
</evidence>
<dbReference type="InterPro" id="IPR016024">
    <property type="entry name" value="ARM-type_fold"/>
</dbReference>
<comment type="similarity">
    <text evidence="1">Belongs to the PI3/PI4-kinase family.</text>
</comment>
<dbReference type="eggNOG" id="KOG0904">
    <property type="taxonomic scope" value="Eukaryota"/>
</dbReference>
<name>A0A1X7TDI1_AMPQE</name>
<dbReference type="InterPro" id="IPR002420">
    <property type="entry name" value="PI3K-type_C2_dom"/>
</dbReference>
<dbReference type="PROSITE" id="PS51545">
    <property type="entry name" value="PIK_HELICAL"/>
    <property type="match status" value="1"/>
</dbReference>
<dbReference type="InterPro" id="IPR035892">
    <property type="entry name" value="C2_domain_sf"/>
</dbReference>
<dbReference type="SUPFAM" id="SSF48371">
    <property type="entry name" value="ARM repeat"/>
    <property type="match status" value="1"/>
</dbReference>
<organism evidence="5">
    <name type="scientific">Amphimedon queenslandica</name>
    <name type="common">Sponge</name>
    <dbReference type="NCBI Taxonomy" id="400682"/>
    <lineage>
        <taxon>Eukaryota</taxon>
        <taxon>Metazoa</taxon>
        <taxon>Porifera</taxon>
        <taxon>Demospongiae</taxon>
        <taxon>Heteroscleromorpha</taxon>
        <taxon>Haplosclerida</taxon>
        <taxon>Niphatidae</taxon>
        <taxon>Amphimedon</taxon>
    </lineage>
</organism>
<protein>
    <recommendedName>
        <fullName evidence="6">PIK helical domain-containing protein</fullName>
    </recommendedName>
</protein>
<dbReference type="PROSITE" id="PS51547">
    <property type="entry name" value="C2_PI3K"/>
    <property type="match status" value="1"/>
</dbReference>
<reference evidence="5" key="1">
    <citation type="submission" date="2017-05" db="UniProtKB">
        <authorList>
            <consortium name="EnsemblMetazoa"/>
        </authorList>
    </citation>
    <scope>IDENTIFICATION</scope>
</reference>
<evidence type="ECO:0000259" key="3">
    <source>
        <dbReference type="PROSITE" id="PS51545"/>
    </source>
</evidence>
<dbReference type="Pfam" id="PF00613">
    <property type="entry name" value="PI3Ka"/>
    <property type="match status" value="1"/>
</dbReference>
<accession>A0A1X7TDI1</accession>
<dbReference type="AlphaFoldDB" id="A0A1X7TDI1"/>
<dbReference type="InterPro" id="IPR042236">
    <property type="entry name" value="PI3K_accessory_sf"/>
</dbReference>
<evidence type="ECO:0000313" key="5">
    <source>
        <dbReference type="EnsemblMetazoa" id="Aqu2.1.12638_001"/>
    </source>
</evidence>
<proteinExistence type="inferred from homology"/>
<dbReference type="OrthoDB" id="67688at2759"/>
<dbReference type="Gene3D" id="1.25.40.70">
    <property type="entry name" value="Phosphatidylinositol 3-kinase, accessory domain (PIK)"/>
    <property type="match status" value="1"/>
</dbReference>
<evidence type="ECO:0008006" key="6">
    <source>
        <dbReference type="Google" id="ProtNLM"/>
    </source>
</evidence>
<feature type="domain" description="C2 PI3K-type" evidence="4">
    <location>
        <begin position="1"/>
        <end position="63"/>
    </location>
</feature>
<evidence type="ECO:0000256" key="1">
    <source>
        <dbReference type="PROSITE-ProRule" id="PRU00880"/>
    </source>
</evidence>
<dbReference type="Gene3D" id="2.60.40.150">
    <property type="entry name" value="C2 domain"/>
    <property type="match status" value="1"/>
</dbReference>
<dbReference type="InterPro" id="IPR001263">
    <property type="entry name" value="PI3K_accessory_dom"/>
</dbReference>
<sequence length="187" mass="21525">VPLAWVNQPLFDYRCQFCNGVSKTLPCWPVSPEEPLEDLLNPIGTVVTNPNAADAPSISVQFKEYSQQPIIYPSMEKVLELASKEMTNYKEERVAKTYEQELNDIVERDPLAPLYEQDKTLIWRFRMYLLENLPSSLPKLLNSVKWYQHRDVAVCIDQQPVTSEEISATISQKSSSQSSRLDRDERS</sequence>
<dbReference type="EnsemblMetazoa" id="Aqu2.1.12638_001">
    <property type="protein sequence ID" value="Aqu2.1.12638_001"/>
    <property type="gene ID" value="Aqu2.1.12638"/>
</dbReference>